<evidence type="ECO:0000313" key="7">
    <source>
        <dbReference type="EMBL" id="MBC3863936.1"/>
    </source>
</evidence>
<keyword evidence="4 6" id="KW-1133">Transmembrane helix</keyword>
<evidence type="ECO:0000256" key="6">
    <source>
        <dbReference type="SAM" id="Phobius"/>
    </source>
</evidence>
<dbReference type="AlphaFoldDB" id="A0A923KRE6"/>
<comment type="caution">
    <text evidence="7">The sequence shown here is derived from an EMBL/GenBank/DDBJ whole genome shotgun (WGS) entry which is preliminary data.</text>
</comment>
<dbReference type="GO" id="GO:0005886">
    <property type="term" value="C:plasma membrane"/>
    <property type="evidence" value="ECO:0007669"/>
    <property type="project" value="UniProtKB-SubCell"/>
</dbReference>
<feature type="transmembrane region" description="Helical" evidence="6">
    <location>
        <begin position="115"/>
        <end position="135"/>
    </location>
</feature>
<sequence length="209" mass="22701">MTQPSPSKRFVPHSLVEDVLAIVTGTLFVSLGIALFNQAGLLTGGTAGLAFLIHYRTGLSFGLVFFLINLPFYWLAWKRMGWKFTLKTFCSVALVSTLSGFHAHFLQLINVTQWTPFYIALIGGLLMGVGFVVLFRHQASLGGINILALYLQQTRGLRAGKLQMGLDICIVLASLTVVTPMALAASILGAFALNLAISLNHRPGRYMSA</sequence>
<dbReference type="Proteomes" id="UP000634011">
    <property type="component" value="Unassembled WGS sequence"/>
</dbReference>
<evidence type="ECO:0000256" key="3">
    <source>
        <dbReference type="ARBA" id="ARBA00022692"/>
    </source>
</evidence>
<evidence type="ECO:0000256" key="1">
    <source>
        <dbReference type="ARBA" id="ARBA00004651"/>
    </source>
</evidence>
<dbReference type="PANTHER" id="PTHR33545">
    <property type="entry name" value="UPF0750 MEMBRANE PROTEIN YITT-RELATED"/>
    <property type="match status" value="1"/>
</dbReference>
<keyword evidence="5 6" id="KW-0472">Membrane</keyword>
<proteinExistence type="predicted"/>
<keyword evidence="3 6" id="KW-0812">Transmembrane</keyword>
<reference evidence="7" key="1">
    <citation type="submission" date="2020-08" db="EMBL/GenBank/DDBJ databases">
        <title>Novel species isolated from subtropical streams in China.</title>
        <authorList>
            <person name="Lu H."/>
        </authorList>
    </citation>
    <scope>NUCLEOTIDE SEQUENCE</scope>
    <source>
        <strain evidence="7">KACC 12607</strain>
    </source>
</reference>
<protein>
    <submittedName>
        <fullName evidence="7">YitT family protein</fullName>
    </submittedName>
</protein>
<organism evidence="7 8">
    <name type="scientific">Undibacterium jejuense</name>
    <dbReference type="NCBI Taxonomy" id="1344949"/>
    <lineage>
        <taxon>Bacteria</taxon>
        <taxon>Pseudomonadati</taxon>
        <taxon>Pseudomonadota</taxon>
        <taxon>Betaproteobacteria</taxon>
        <taxon>Burkholderiales</taxon>
        <taxon>Oxalobacteraceae</taxon>
        <taxon>Undibacterium</taxon>
    </lineage>
</organism>
<dbReference type="InterPro" id="IPR051461">
    <property type="entry name" value="UPF0750_membrane"/>
</dbReference>
<dbReference type="EMBL" id="JACOFV010000019">
    <property type="protein sequence ID" value="MBC3863936.1"/>
    <property type="molecule type" value="Genomic_DNA"/>
</dbReference>
<dbReference type="RefSeq" id="WP_186913882.1">
    <property type="nucleotide sequence ID" value="NZ_JACOFV010000019.1"/>
</dbReference>
<dbReference type="InterPro" id="IPR003740">
    <property type="entry name" value="YitT"/>
</dbReference>
<dbReference type="Pfam" id="PF02588">
    <property type="entry name" value="YitT_membrane"/>
    <property type="match status" value="1"/>
</dbReference>
<evidence type="ECO:0000256" key="4">
    <source>
        <dbReference type="ARBA" id="ARBA00022989"/>
    </source>
</evidence>
<accession>A0A923KRE6</accession>
<name>A0A923KRE6_9BURK</name>
<feature type="transmembrane region" description="Helical" evidence="6">
    <location>
        <begin position="20"/>
        <end position="39"/>
    </location>
</feature>
<evidence type="ECO:0000313" key="8">
    <source>
        <dbReference type="Proteomes" id="UP000634011"/>
    </source>
</evidence>
<feature type="transmembrane region" description="Helical" evidence="6">
    <location>
        <begin position="59"/>
        <end position="77"/>
    </location>
</feature>
<keyword evidence="2" id="KW-1003">Cell membrane</keyword>
<feature type="transmembrane region" description="Helical" evidence="6">
    <location>
        <begin position="168"/>
        <end position="197"/>
    </location>
</feature>
<feature type="transmembrane region" description="Helical" evidence="6">
    <location>
        <begin position="89"/>
        <end position="109"/>
    </location>
</feature>
<dbReference type="PANTHER" id="PTHR33545:SF5">
    <property type="entry name" value="UPF0750 MEMBRANE PROTEIN YITT"/>
    <property type="match status" value="1"/>
</dbReference>
<gene>
    <name evidence="7" type="ORF">H8K32_17655</name>
</gene>
<comment type="subcellular location">
    <subcellularLocation>
        <location evidence="1">Cell membrane</location>
        <topology evidence="1">Multi-pass membrane protein</topology>
    </subcellularLocation>
</comment>
<evidence type="ECO:0000256" key="5">
    <source>
        <dbReference type="ARBA" id="ARBA00023136"/>
    </source>
</evidence>
<evidence type="ECO:0000256" key="2">
    <source>
        <dbReference type="ARBA" id="ARBA00022475"/>
    </source>
</evidence>
<keyword evidence="8" id="KW-1185">Reference proteome</keyword>